<sequence length="260" mass="27946">MILSQRRMTMPTVDGLAINGMPVEKMMLAVDETGVSVGEATPATSYQQMAGLSGMIDLTLEDDTGAAYLSNREITIGLYTLGDEDDIVAAKIRLAALNGRRTTITWRTLPGVYQGRFSVGAWQDIWAGRRLIASKVTVKLDADPCLYGPVRTVKLAKGVNNVYVKGNRPCWPTMSLTPDGSKTVSVKDAYGRELSVTAISGTLSGSIAISSDPLDRWIRLNGQLRAPTLDSDYFPLRPGLNKITVAGASGTISHTPLTLI</sequence>
<evidence type="ECO:0000313" key="2">
    <source>
        <dbReference type="EMBL" id="KFI50009.1"/>
    </source>
</evidence>
<dbReference type="Proteomes" id="UP000029108">
    <property type="component" value="Unassembled WGS sequence"/>
</dbReference>
<keyword evidence="3" id="KW-1185">Reference proteome</keyword>
<dbReference type="InterPro" id="IPR054738">
    <property type="entry name" value="Siphovirus-type_tail_C"/>
</dbReference>
<dbReference type="eggNOG" id="COG4722">
    <property type="taxonomic scope" value="Bacteria"/>
</dbReference>
<dbReference type="EMBL" id="JGYN01000018">
    <property type="protein sequence ID" value="KFI50009.1"/>
    <property type="molecule type" value="Genomic_DNA"/>
</dbReference>
<dbReference type="Pfam" id="PF22768">
    <property type="entry name" value="SPP1_Dit"/>
    <property type="match status" value="1"/>
</dbReference>
<reference evidence="2 3" key="1">
    <citation type="submission" date="2014-03" db="EMBL/GenBank/DDBJ databases">
        <title>Genomics of Bifidobacteria.</title>
        <authorList>
            <person name="Ventura M."/>
            <person name="Milani C."/>
            <person name="Lugli G.A."/>
        </authorList>
    </citation>
    <scope>NUCLEOTIDE SEQUENCE [LARGE SCALE GENOMIC DNA]</scope>
    <source>
        <strain evidence="2 3">DSM 23969</strain>
    </source>
</reference>
<dbReference type="STRING" id="1437608.GCA_000771645_01883"/>
<proteinExistence type="predicted"/>
<organism evidence="2 3">
    <name type="scientific">Bifidobacterium biavatii DSM 23969</name>
    <dbReference type="NCBI Taxonomy" id="1437608"/>
    <lineage>
        <taxon>Bacteria</taxon>
        <taxon>Bacillati</taxon>
        <taxon>Actinomycetota</taxon>
        <taxon>Actinomycetes</taxon>
        <taxon>Bifidobacteriales</taxon>
        <taxon>Bifidobacteriaceae</taxon>
        <taxon>Bifidobacterium</taxon>
    </lineage>
</organism>
<name>A0A086ZU09_9BIFI</name>
<comment type="caution">
    <text evidence="2">The sequence shown here is derived from an EMBL/GenBank/DDBJ whole genome shotgun (WGS) entry which is preliminary data.</text>
</comment>
<gene>
    <name evidence="2" type="ORF">BBIA_2142</name>
</gene>
<evidence type="ECO:0000259" key="1">
    <source>
        <dbReference type="Pfam" id="PF22768"/>
    </source>
</evidence>
<evidence type="ECO:0000313" key="3">
    <source>
        <dbReference type="Proteomes" id="UP000029108"/>
    </source>
</evidence>
<protein>
    <submittedName>
        <fullName evidence="2">3-hydroxy-3-methylglutaryl CoA synthase</fullName>
    </submittedName>
</protein>
<dbReference type="RefSeq" id="WP_238548457.1">
    <property type="nucleotide sequence ID" value="NZ_JDUU01000037.1"/>
</dbReference>
<feature type="domain" description="Siphovirus-type tail component C-terminal" evidence="1">
    <location>
        <begin position="165"/>
        <end position="255"/>
    </location>
</feature>
<dbReference type="AlphaFoldDB" id="A0A086ZU09"/>
<accession>A0A086ZU09</accession>